<feature type="compositionally biased region" description="Basic residues" evidence="3">
    <location>
        <begin position="306"/>
        <end position="318"/>
    </location>
</feature>
<dbReference type="InterPro" id="IPR044693">
    <property type="entry name" value="SGO_plant"/>
</dbReference>
<reference evidence="5" key="1">
    <citation type="journal article" date="2019" name="Database">
        <title>The radish genome database (RadishGD): an integrated information resource for radish genomics.</title>
        <authorList>
            <person name="Yu H.J."/>
            <person name="Baek S."/>
            <person name="Lee Y.J."/>
            <person name="Cho A."/>
            <person name="Mun J.H."/>
        </authorList>
    </citation>
    <scope>NUCLEOTIDE SEQUENCE [LARGE SCALE GENOMIC DNA]</scope>
    <source>
        <strain evidence="5">cv. WK10039</strain>
    </source>
</reference>
<dbReference type="Pfam" id="PF07557">
    <property type="entry name" value="Shugoshin_C"/>
    <property type="match status" value="1"/>
</dbReference>
<dbReference type="PANTHER" id="PTHR34373:SF9">
    <property type="entry name" value="SHUGOSHIN 2"/>
    <property type="match status" value="1"/>
</dbReference>
<feature type="compositionally biased region" description="Basic and acidic residues" evidence="3">
    <location>
        <begin position="256"/>
        <end position="278"/>
    </location>
</feature>
<feature type="domain" description="Shugoshin C-terminal" evidence="4">
    <location>
        <begin position="365"/>
        <end position="388"/>
    </location>
</feature>
<evidence type="ECO:0000256" key="2">
    <source>
        <dbReference type="ARBA" id="ARBA00022829"/>
    </source>
</evidence>
<keyword evidence="2" id="KW-0159">Chromosome partition</keyword>
<feature type="region of interest" description="Disordered" evidence="3">
    <location>
        <begin position="256"/>
        <end position="377"/>
    </location>
</feature>
<dbReference type="GO" id="GO:0005634">
    <property type="term" value="C:nucleus"/>
    <property type="evidence" value="ECO:0007669"/>
    <property type="project" value="InterPro"/>
</dbReference>
<name>A0A9W3BVS8_RAPSA</name>
<proteinExistence type="inferred from homology"/>
<sequence length="390" mass="43385">MNPDNKSPVSGDHMSKKAASAGPIKPTVESGVSSANSVSVSPVTEKRNGKSVVCSDVPIKGRSGTGVPSAKTSQLVFFRDVKFGPQETQLRFRLIHFWEARNVLTKNLICLEMLMIDEQVYSAIFRNPFCVLTHIVSFLASESSIVKPIQVKESANSRSSRKVSRVIDTTVIPEVTCQTEDDVEKGVVSHGENQTVDNIINKKFVAANPVKDSLHSKRLSVQRKSIRFAVQETQQTETKVTKEIARLSLRRRSARLRPEEAEPCKSFHERGEVRETTKRRSLVSEGSRSEALEPSESGHDTSNTNGKHRVSTRMRSTKGKCQTASDTNGANKDIVTECDLLPSTVSQGDHERESKNKPRTSVGRRPSRHAAEKVQSYREVSLNVKMRRNF</sequence>
<accession>A0A9W3BVS8</accession>
<evidence type="ECO:0000259" key="4">
    <source>
        <dbReference type="Pfam" id="PF07557"/>
    </source>
</evidence>
<feature type="compositionally biased region" description="Basic and acidic residues" evidence="3">
    <location>
        <begin position="287"/>
        <end position="299"/>
    </location>
</feature>
<feature type="region of interest" description="Disordered" evidence="3">
    <location>
        <begin position="1"/>
        <end position="43"/>
    </location>
</feature>
<comment type="similarity">
    <text evidence="1">Belongs to the shugoshin family.</text>
</comment>
<gene>
    <name evidence="6" type="primary">LOC130494737</name>
</gene>
<dbReference type="InterPro" id="IPR011515">
    <property type="entry name" value="Shugoshin_C"/>
</dbReference>
<dbReference type="AlphaFoldDB" id="A0A9W3BVS8"/>
<evidence type="ECO:0000313" key="5">
    <source>
        <dbReference type="Proteomes" id="UP000504610"/>
    </source>
</evidence>
<organism evidence="5 6">
    <name type="scientific">Raphanus sativus</name>
    <name type="common">Radish</name>
    <name type="synonym">Raphanus raphanistrum var. sativus</name>
    <dbReference type="NCBI Taxonomy" id="3726"/>
    <lineage>
        <taxon>Eukaryota</taxon>
        <taxon>Viridiplantae</taxon>
        <taxon>Streptophyta</taxon>
        <taxon>Embryophyta</taxon>
        <taxon>Tracheophyta</taxon>
        <taxon>Spermatophyta</taxon>
        <taxon>Magnoliopsida</taxon>
        <taxon>eudicotyledons</taxon>
        <taxon>Gunneridae</taxon>
        <taxon>Pentapetalae</taxon>
        <taxon>rosids</taxon>
        <taxon>malvids</taxon>
        <taxon>Brassicales</taxon>
        <taxon>Brassicaceae</taxon>
        <taxon>Brassiceae</taxon>
        <taxon>Raphanus</taxon>
    </lineage>
</organism>
<feature type="compositionally biased region" description="Low complexity" evidence="3">
    <location>
        <begin position="28"/>
        <end position="43"/>
    </location>
</feature>
<protein>
    <submittedName>
        <fullName evidence="6">SHUGOSHIN 2-like</fullName>
    </submittedName>
</protein>
<dbReference type="GO" id="GO:0045144">
    <property type="term" value="P:meiotic sister chromatid segregation"/>
    <property type="evidence" value="ECO:0007669"/>
    <property type="project" value="InterPro"/>
</dbReference>
<dbReference type="RefSeq" id="XP_056843347.1">
    <property type="nucleotide sequence ID" value="XM_056987367.1"/>
</dbReference>
<dbReference type="OrthoDB" id="770508at2759"/>
<keyword evidence="5" id="KW-1185">Reference proteome</keyword>
<evidence type="ECO:0000256" key="3">
    <source>
        <dbReference type="SAM" id="MobiDB-lite"/>
    </source>
</evidence>
<dbReference type="PANTHER" id="PTHR34373">
    <property type="entry name" value="SHUGOSHIN 2"/>
    <property type="match status" value="1"/>
</dbReference>
<evidence type="ECO:0000256" key="1">
    <source>
        <dbReference type="ARBA" id="ARBA00010845"/>
    </source>
</evidence>
<dbReference type="KEGG" id="rsz:130494737"/>
<evidence type="ECO:0000313" key="6">
    <source>
        <dbReference type="RefSeq" id="XP_056843347.1"/>
    </source>
</evidence>
<feature type="compositionally biased region" description="Polar residues" evidence="3">
    <location>
        <begin position="319"/>
        <end position="330"/>
    </location>
</feature>
<reference evidence="6" key="2">
    <citation type="submission" date="2025-08" db="UniProtKB">
        <authorList>
            <consortium name="RefSeq"/>
        </authorList>
    </citation>
    <scope>IDENTIFICATION</scope>
    <source>
        <tissue evidence="6">Leaf</tissue>
    </source>
</reference>
<dbReference type="GeneID" id="130494737"/>
<dbReference type="GO" id="GO:0000775">
    <property type="term" value="C:chromosome, centromeric region"/>
    <property type="evidence" value="ECO:0007669"/>
    <property type="project" value="InterPro"/>
</dbReference>
<dbReference type="Proteomes" id="UP000504610">
    <property type="component" value="Chromosome 6"/>
</dbReference>
<dbReference type="GO" id="GO:0034090">
    <property type="term" value="P:maintenance of meiotic sister chromatid cohesion"/>
    <property type="evidence" value="ECO:0007669"/>
    <property type="project" value="InterPro"/>
</dbReference>